<comment type="caution">
    <text evidence="1">The sequence shown here is derived from an EMBL/GenBank/DDBJ whole genome shotgun (WGS) entry which is preliminary data.</text>
</comment>
<reference evidence="1 2" key="1">
    <citation type="submission" date="2016-03" db="EMBL/GenBank/DDBJ databases">
        <title>Whole genome sequencing of Grifola frondosa 9006-11.</title>
        <authorList>
            <person name="Min B."/>
            <person name="Park H."/>
            <person name="Kim J.-G."/>
            <person name="Cho H."/>
            <person name="Oh Y.-L."/>
            <person name="Kong W.-S."/>
            <person name="Choi I.-G."/>
        </authorList>
    </citation>
    <scope>NUCLEOTIDE SEQUENCE [LARGE SCALE GENOMIC DNA]</scope>
    <source>
        <strain evidence="1 2">9006-11</strain>
    </source>
</reference>
<dbReference type="EMBL" id="LUGG01000004">
    <property type="protein sequence ID" value="OBZ75504.1"/>
    <property type="molecule type" value="Genomic_DNA"/>
</dbReference>
<evidence type="ECO:0000313" key="2">
    <source>
        <dbReference type="Proteomes" id="UP000092993"/>
    </source>
</evidence>
<evidence type="ECO:0000313" key="1">
    <source>
        <dbReference type="EMBL" id="OBZ75504.1"/>
    </source>
</evidence>
<dbReference type="OrthoDB" id="2735181at2759"/>
<sequence>MRPHLSTAIPIAIPQVSAEARCQYPDAMARLHKFMLSDIPNRASRLRDLQIVVQRRKNLHEDKDSAALLVDLLENTTNLRRLSIGHFFHLPFDVSRVENAIAALSHLADIHLHGNSLKTLKAIVKPARNLRVLRLRGFGACRSDPFLTLLSVLPGHHQLRELHLNDLGDRIPSSGSLPWEQYPSVVTLTVTGRTPPIYALANAFPNVRSLSLSDVDINFASANGQCWQALRHFKASDVHDAAMWGIVCPVHHLELKEELDFYGDNLLKLISNVSPVMASLWCWDDMTMELWETIVKAAPRLRCLRLDITTSTTCLGDSLEKLMDRILGPFHIVPLDIQIFLTDELRGNLSLGHVRIRLSMGGVIRPRTSAFLRSSL</sequence>
<keyword evidence="2" id="KW-1185">Reference proteome</keyword>
<protein>
    <submittedName>
        <fullName evidence="1">Uncharacterized protein</fullName>
    </submittedName>
</protein>
<dbReference type="OMA" id="PAVESCN"/>
<gene>
    <name evidence="1" type="ORF">A0H81_04743</name>
</gene>
<dbReference type="SUPFAM" id="SSF52047">
    <property type="entry name" value="RNI-like"/>
    <property type="match status" value="1"/>
</dbReference>
<name>A0A1C7MKF2_GRIFR</name>
<accession>A0A1C7MKF2</accession>
<dbReference type="Gene3D" id="3.80.10.10">
    <property type="entry name" value="Ribonuclease Inhibitor"/>
    <property type="match status" value="1"/>
</dbReference>
<dbReference type="InterPro" id="IPR032675">
    <property type="entry name" value="LRR_dom_sf"/>
</dbReference>
<dbReference type="AlphaFoldDB" id="A0A1C7MKF2"/>
<organism evidence="1 2">
    <name type="scientific">Grifola frondosa</name>
    <name type="common">Maitake</name>
    <name type="synonym">Polyporus frondosus</name>
    <dbReference type="NCBI Taxonomy" id="5627"/>
    <lineage>
        <taxon>Eukaryota</taxon>
        <taxon>Fungi</taxon>
        <taxon>Dikarya</taxon>
        <taxon>Basidiomycota</taxon>
        <taxon>Agaricomycotina</taxon>
        <taxon>Agaricomycetes</taxon>
        <taxon>Polyporales</taxon>
        <taxon>Grifolaceae</taxon>
        <taxon>Grifola</taxon>
    </lineage>
</organism>
<dbReference type="Proteomes" id="UP000092993">
    <property type="component" value="Unassembled WGS sequence"/>
</dbReference>
<proteinExistence type="predicted"/>